<dbReference type="SUPFAM" id="SSF53098">
    <property type="entry name" value="Ribonuclease H-like"/>
    <property type="match status" value="1"/>
</dbReference>
<evidence type="ECO:0000313" key="3">
    <source>
        <dbReference type="Proteomes" id="UP001152795"/>
    </source>
</evidence>
<comment type="caution">
    <text evidence="2">The sequence shown here is derived from an EMBL/GenBank/DDBJ whole genome shotgun (WGS) entry which is preliminary data.</text>
</comment>
<dbReference type="OrthoDB" id="6611240at2759"/>
<keyword evidence="3" id="KW-1185">Reference proteome</keyword>
<dbReference type="InterPro" id="IPR012337">
    <property type="entry name" value="RNaseH-like_sf"/>
</dbReference>
<dbReference type="PANTHER" id="PTHR45749">
    <property type="match status" value="1"/>
</dbReference>
<reference evidence="2" key="1">
    <citation type="submission" date="2020-04" db="EMBL/GenBank/DDBJ databases">
        <authorList>
            <person name="Alioto T."/>
            <person name="Alioto T."/>
            <person name="Gomez Garrido J."/>
        </authorList>
    </citation>
    <scope>NUCLEOTIDE SEQUENCE</scope>
    <source>
        <strain evidence="2">A484AB</strain>
    </source>
</reference>
<protein>
    <submittedName>
        <fullName evidence="2">Zinc finger MYM-type 1-like</fullName>
    </submittedName>
</protein>
<evidence type="ECO:0000313" key="2">
    <source>
        <dbReference type="EMBL" id="CAB4025126.1"/>
    </source>
</evidence>
<dbReference type="EMBL" id="CACRXK020013426">
    <property type="protein sequence ID" value="CAB4025126.1"/>
    <property type="molecule type" value="Genomic_DNA"/>
</dbReference>
<organism evidence="2 3">
    <name type="scientific">Paramuricea clavata</name>
    <name type="common">Red gorgonian</name>
    <name type="synonym">Violescent sea-whip</name>
    <dbReference type="NCBI Taxonomy" id="317549"/>
    <lineage>
        <taxon>Eukaryota</taxon>
        <taxon>Metazoa</taxon>
        <taxon>Cnidaria</taxon>
        <taxon>Anthozoa</taxon>
        <taxon>Octocorallia</taxon>
        <taxon>Malacalcyonacea</taxon>
        <taxon>Plexauridae</taxon>
        <taxon>Paramuricea</taxon>
    </lineage>
</organism>
<dbReference type="Proteomes" id="UP001152795">
    <property type="component" value="Unassembled WGS sequence"/>
</dbReference>
<proteinExistence type="predicted"/>
<name>A0A7D9JAH9_PARCT</name>
<evidence type="ECO:0000259" key="1">
    <source>
        <dbReference type="Pfam" id="PF05699"/>
    </source>
</evidence>
<sequence length="209" mass="23473">MFNTNFLRNIVLVDNQSASTRMLIIALFHILTSTTVSRCSKFSIAWSAISTIDAHNYVSDIVVPVSVLFPNKIAKCTANQVEQLCADFPEDLQDPDALLAEMEIIGGAIEQSEAKNLREAARFLKEKRFFYPALAKAYQLALTIPISVASNERSFSKLRLVKNYLRSTMKEDRLDSLMILASSPDILDNVDIDKIADSWSNLKARRVKI</sequence>
<dbReference type="GO" id="GO:0046983">
    <property type="term" value="F:protein dimerization activity"/>
    <property type="evidence" value="ECO:0007669"/>
    <property type="project" value="InterPro"/>
</dbReference>
<gene>
    <name evidence="2" type="ORF">PACLA_8A006631</name>
</gene>
<dbReference type="InterPro" id="IPR008906">
    <property type="entry name" value="HATC_C_dom"/>
</dbReference>
<dbReference type="PANTHER" id="PTHR45749:SF35">
    <property type="entry name" value="AC-LIKE TRANSPOSASE-RELATED"/>
    <property type="match status" value="1"/>
</dbReference>
<feature type="domain" description="HAT C-terminal dimerisation" evidence="1">
    <location>
        <begin position="119"/>
        <end position="180"/>
    </location>
</feature>
<dbReference type="AlphaFoldDB" id="A0A7D9JAH9"/>
<accession>A0A7D9JAH9</accession>
<dbReference type="Pfam" id="PF05699">
    <property type="entry name" value="Dimer_Tnp_hAT"/>
    <property type="match status" value="1"/>
</dbReference>